<keyword evidence="9" id="KW-1185">Reference proteome</keyword>
<comment type="similarity">
    <text evidence="1">Belongs to the peptidase C40 family.</text>
</comment>
<evidence type="ECO:0000256" key="1">
    <source>
        <dbReference type="ARBA" id="ARBA00007074"/>
    </source>
</evidence>
<accession>A0ABP3FVA6</accession>
<dbReference type="Gene3D" id="3.90.1720.10">
    <property type="entry name" value="endopeptidase domain like (from Nostoc punctiforme)"/>
    <property type="match status" value="1"/>
</dbReference>
<keyword evidence="6" id="KW-0732">Signal</keyword>
<dbReference type="EMBL" id="BAAABM010000007">
    <property type="protein sequence ID" value="GAA0325007.1"/>
    <property type="molecule type" value="Genomic_DNA"/>
</dbReference>
<dbReference type="Pfam" id="PF11416">
    <property type="entry name" value="Syntaxin-5_N"/>
    <property type="match status" value="1"/>
</dbReference>
<dbReference type="InterPro" id="IPR038765">
    <property type="entry name" value="Papain-like_cys_pep_sf"/>
</dbReference>
<evidence type="ECO:0000313" key="9">
    <source>
        <dbReference type="Proteomes" id="UP001501822"/>
    </source>
</evidence>
<dbReference type="Pfam" id="PF00877">
    <property type="entry name" value="NLPC_P60"/>
    <property type="match status" value="1"/>
</dbReference>
<dbReference type="Gene3D" id="6.10.250.3150">
    <property type="match status" value="1"/>
</dbReference>
<dbReference type="PANTHER" id="PTHR47053">
    <property type="entry name" value="MUREIN DD-ENDOPEPTIDASE MEPH-RELATED"/>
    <property type="match status" value="1"/>
</dbReference>
<dbReference type="PANTHER" id="PTHR47053:SF1">
    <property type="entry name" value="MUREIN DD-ENDOPEPTIDASE MEPH-RELATED"/>
    <property type="match status" value="1"/>
</dbReference>
<feature type="domain" description="NlpC/P60" evidence="7">
    <location>
        <begin position="216"/>
        <end position="334"/>
    </location>
</feature>
<evidence type="ECO:0000256" key="3">
    <source>
        <dbReference type="ARBA" id="ARBA00022801"/>
    </source>
</evidence>
<evidence type="ECO:0000256" key="6">
    <source>
        <dbReference type="SAM" id="SignalP"/>
    </source>
</evidence>
<dbReference type="InterPro" id="IPR000064">
    <property type="entry name" value="NLP_P60_dom"/>
</dbReference>
<name>A0ABP3FVA6_9ACTN</name>
<protein>
    <submittedName>
        <fullName evidence="8">C40 family peptidase</fullName>
    </submittedName>
</protein>
<evidence type="ECO:0000259" key="7">
    <source>
        <dbReference type="PROSITE" id="PS51935"/>
    </source>
</evidence>
<keyword evidence="2" id="KW-0645">Protease</keyword>
<feature type="chain" id="PRO_5046774728" evidence="6">
    <location>
        <begin position="39"/>
        <end position="334"/>
    </location>
</feature>
<dbReference type="InterPro" id="IPR021538">
    <property type="entry name" value="Syntaxin-5_N"/>
</dbReference>
<evidence type="ECO:0000256" key="2">
    <source>
        <dbReference type="ARBA" id="ARBA00022670"/>
    </source>
</evidence>
<keyword evidence="3" id="KW-0378">Hydrolase</keyword>
<evidence type="ECO:0000256" key="5">
    <source>
        <dbReference type="SAM" id="Coils"/>
    </source>
</evidence>
<evidence type="ECO:0000256" key="4">
    <source>
        <dbReference type="ARBA" id="ARBA00022807"/>
    </source>
</evidence>
<proteinExistence type="inferred from homology"/>
<reference evidence="9" key="1">
    <citation type="journal article" date="2019" name="Int. J. Syst. Evol. Microbiol.">
        <title>The Global Catalogue of Microorganisms (GCM) 10K type strain sequencing project: providing services to taxonomists for standard genome sequencing and annotation.</title>
        <authorList>
            <consortium name="The Broad Institute Genomics Platform"/>
            <consortium name="The Broad Institute Genome Sequencing Center for Infectious Disease"/>
            <person name="Wu L."/>
            <person name="Ma J."/>
        </authorList>
    </citation>
    <scope>NUCLEOTIDE SEQUENCE [LARGE SCALE GENOMIC DNA]</scope>
    <source>
        <strain evidence="9">JCM 3146</strain>
    </source>
</reference>
<evidence type="ECO:0000313" key="8">
    <source>
        <dbReference type="EMBL" id="GAA0325007.1"/>
    </source>
</evidence>
<feature type="coiled-coil region" evidence="5">
    <location>
        <begin position="167"/>
        <end position="194"/>
    </location>
</feature>
<feature type="signal peptide" evidence="6">
    <location>
        <begin position="1"/>
        <end position="38"/>
    </location>
</feature>
<keyword evidence="4" id="KW-0788">Thiol protease</keyword>
<comment type="caution">
    <text evidence="8">The sequence shown here is derived from an EMBL/GenBank/DDBJ whole genome shotgun (WGS) entry which is preliminary data.</text>
</comment>
<dbReference type="SUPFAM" id="SSF54001">
    <property type="entry name" value="Cysteine proteinases"/>
    <property type="match status" value="1"/>
</dbReference>
<dbReference type="PROSITE" id="PS51935">
    <property type="entry name" value="NLPC_P60"/>
    <property type="match status" value="1"/>
</dbReference>
<dbReference type="InterPro" id="IPR051202">
    <property type="entry name" value="Peptidase_C40"/>
</dbReference>
<dbReference type="Proteomes" id="UP001501822">
    <property type="component" value="Unassembled WGS sequence"/>
</dbReference>
<sequence length="334" mass="36433">MIMAKERTNMPRTGRRFMTTVGFIAVAGLALPATPAHADPGTSLSAAKRQLAQLNDKVDQLSNQYNKTKADWKAAQGRVKALSKSVQAERKTFQQLRVRVAQLAAEAYKTGDNGTIPALVSSKNPDAVLSQMSAFTQLAHNRTAEFQQYLASAQRLEREQALRVQAAQQLTAKKNLLESQRKQADEAIEKQLKLVRRLGAGIDPGSSKENCSILASGKAEIVLKFACAQLGKPYVFGGAGPNVWDCSGLTMVAYRKVGIKLNHWVPDQYDASRRVSKADLQPGDLVFFHDLGHMGIYVGNGKFLHAPHTGDVVKISNLSDSWYASTWVGGGRLV</sequence>
<feature type="coiled-coil region" evidence="5">
    <location>
        <begin position="44"/>
        <end position="106"/>
    </location>
</feature>
<gene>
    <name evidence="8" type="ORF">GCM10010151_13660</name>
</gene>
<keyword evidence="5" id="KW-0175">Coiled coil</keyword>
<organism evidence="8 9">
    <name type="scientific">Actinoallomurus spadix</name>
    <dbReference type="NCBI Taxonomy" id="79912"/>
    <lineage>
        <taxon>Bacteria</taxon>
        <taxon>Bacillati</taxon>
        <taxon>Actinomycetota</taxon>
        <taxon>Actinomycetes</taxon>
        <taxon>Streptosporangiales</taxon>
        <taxon>Thermomonosporaceae</taxon>
        <taxon>Actinoallomurus</taxon>
    </lineage>
</organism>